<reference evidence="1 2" key="1">
    <citation type="journal article" date="2015" name="Genome Announc.">
        <title>Genome Sequence of a Sulfate-Reducing Thermophilic Bacterium, Thermodesulfobacterium commune DSM 2178T (Phylum Thermodesulfobacteria).</title>
        <authorList>
            <person name="Bhatnagar S."/>
            <person name="Badger J.H."/>
            <person name="Madupu R."/>
            <person name="Khouri H.M."/>
            <person name="O'Connor E.M."/>
            <person name="Robb F.T."/>
            <person name="Ward N.L."/>
            <person name="Eisen J.A."/>
        </authorList>
    </citation>
    <scope>NUCLEOTIDE SEQUENCE [LARGE SCALE GENOMIC DNA]</scope>
    <source>
        <strain evidence="1 2">DSM 2178</strain>
    </source>
</reference>
<dbReference type="KEGG" id="tcm:HL41_08050"/>
<organism evidence="1 2">
    <name type="scientific">Thermodesulfobacterium commune DSM 2178</name>
    <dbReference type="NCBI Taxonomy" id="289377"/>
    <lineage>
        <taxon>Bacteria</taxon>
        <taxon>Pseudomonadati</taxon>
        <taxon>Thermodesulfobacteriota</taxon>
        <taxon>Thermodesulfobacteria</taxon>
        <taxon>Thermodesulfobacteriales</taxon>
        <taxon>Thermodesulfobacteriaceae</taxon>
        <taxon>Thermodesulfobacterium</taxon>
    </lineage>
</organism>
<accession>A0A075WTM8</accession>
<dbReference type="AlphaFoldDB" id="A0A075WTM8"/>
<dbReference type="Proteomes" id="UP000028481">
    <property type="component" value="Chromosome"/>
</dbReference>
<evidence type="ECO:0000313" key="2">
    <source>
        <dbReference type="Proteomes" id="UP000028481"/>
    </source>
</evidence>
<dbReference type="HOGENOM" id="CLU_2083750_0_0_0"/>
<protein>
    <recommendedName>
        <fullName evidence="3">Transposase DDE domain-containing protein</fullName>
    </recommendedName>
</protein>
<sequence length="117" mass="13786">MITAFKEVPLIVYHKFKEGNRHDGHVRAIEAAFEILPEGKRIVRCFTDTMRGGEMENIIKELKIGFGAEYMPFGDFGANAFWFGLQVLSYNIFVMLREEILPWDCRRRRIEMVKWLV</sequence>
<name>A0A075WTM8_9BACT</name>
<dbReference type="STRING" id="289377.HL41_08050"/>
<dbReference type="eggNOG" id="ENOG5032GV5">
    <property type="taxonomic scope" value="Bacteria"/>
</dbReference>
<keyword evidence="2" id="KW-1185">Reference proteome</keyword>
<gene>
    <name evidence="1" type="ORF">HL41_08050</name>
</gene>
<dbReference type="EMBL" id="CP008796">
    <property type="protein sequence ID" value="AIH04614.1"/>
    <property type="molecule type" value="Genomic_DNA"/>
</dbReference>
<evidence type="ECO:0008006" key="3">
    <source>
        <dbReference type="Google" id="ProtNLM"/>
    </source>
</evidence>
<evidence type="ECO:0000313" key="1">
    <source>
        <dbReference type="EMBL" id="AIH04614.1"/>
    </source>
</evidence>
<dbReference type="PaxDb" id="289377-HL41_08050"/>
<proteinExistence type="predicted"/>